<feature type="non-terminal residue" evidence="2">
    <location>
        <position position="1"/>
    </location>
</feature>
<reference evidence="2" key="1">
    <citation type="journal article" date="2021" name="Proc. Natl. Acad. Sci. U.S.A.">
        <title>Three genomes in the algal genus Volvox reveal the fate of a haploid sex-determining region after a transition to homothallism.</title>
        <authorList>
            <person name="Yamamoto K."/>
            <person name="Hamaji T."/>
            <person name="Kawai-Toyooka H."/>
            <person name="Matsuzaki R."/>
            <person name="Takahashi F."/>
            <person name="Nishimura Y."/>
            <person name="Kawachi M."/>
            <person name="Noguchi H."/>
            <person name="Minakuchi Y."/>
            <person name="Umen J.G."/>
            <person name="Toyoda A."/>
            <person name="Nozaki H."/>
        </authorList>
    </citation>
    <scope>NUCLEOTIDE SEQUENCE</scope>
    <source>
        <strain evidence="2">NIES-3785</strain>
    </source>
</reference>
<dbReference type="Proteomes" id="UP000722791">
    <property type="component" value="Unassembled WGS sequence"/>
</dbReference>
<dbReference type="AlphaFoldDB" id="A0A8J4GW36"/>
<feature type="compositionally biased region" description="Low complexity" evidence="1">
    <location>
        <begin position="702"/>
        <end position="715"/>
    </location>
</feature>
<feature type="region of interest" description="Disordered" evidence="1">
    <location>
        <begin position="702"/>
        <end position="728"/>
    </location>
</feature>
<evidence type="ECO:0000313" key="3">
    <source>
        <dbReference type="Proteomes" id="UP000722791"/>
    </source>
</evidence>
<sequence>MPLGFPSSRRPGTGGGENAGGTGTTVGFGTVAAAAAFAFTLHIASKLRSPLGLSHYKSAVDEDGTVSDFETLLQRVAEKGLEPDARPEVWPLLLGVYRAGETYEHRSASYKRLREAFEGLLRRCQALEAACLEATSFSRRSARASSSCCGPPLQSPSNTTSASASPLYFSKSPAITGRDLGTSSGGGAIAGAAGDSRCCAELLRPAPTAMQIQMSCMDDGSWGKVVEAADDTAAAVAVTDGNWEEDGLEGGDGAAAAAALTPASEASFLGHVSRTDMPPELRPYWEAQHSIALDAVRVDFKKSQLPGATPLAAAATSSGSGGVSGLTVSLRGLGFTGLASGGAATPAAIPVASGLPPAAAAPTLSSLSNDSCDATGDIAAPAQTLNPSAASGGGGSSSRFTSWFREKVEEYHASRAARHHQQQQQQQPRQSQARGQEQQQELELSDVPPTQPAAQLASAPQPAATKCSLLQMQEAVALRLTEVLELPGQLQHGRGVSEPFLPEQLVSEPVDGSGETLWGSPLEAGLGSMGRRSSNSDSKNNCSVLSAAQNTDANTVAAAAVGAGAATVADNSSEVQNLPPVLRKTSADVCSSVVPATSCEGEIECARRGGGAAAPAIIDNGAGDAQSAAVYGMSSESPISVAARVCAADADDRGDGVASAACPDPRVGGLGFASRWAAFSNRIRPRASVPTLTPPRLTLELPSSASASCPSSPLLQNDAPTGHGTGTGGACVDQHSDVCTPVTSSLPSVTSTPRYASEGGISRGFAA</sequence>
<dbReference type="EMBL" id="BNCQ01000078">
    <property type="protein sequence ID" value="GIM16372.1"/>
    <property type="molecule type" value="Genomic_DNA"/>
</dbReference>
<dbReference type="SUPFAM" id="SSF47923">
    <property type="entry name" value="Ypt/Rab-GAP domain of gyp1p"/>
    <property type="match status" value="1"/>
</dbReference>
<gene>
    <name evidence="2" type="ORF">Vretimale_19036</name>
</gene>
<dbReference type="InterPro" id="IPR035969">
    <property type="entry name" value="Rab-GAP_TBC_sf"/>
</dbReference>
<evidence type="ECO:0008006" key="4">
    <source>
        <dbReference type="Google" id="ProtNLM"/>
    </source>
</evidence>
<feature type="compositionally biased region" description="Polar residues" evidence="1">
    <location>
        <begin position="531"/>
        <end position="540"/>
    </location>
</feature>
<proteinExistence type="predicted"/>
<accession>A0A8J4GW36</accession>
<name>A0A8J4GW36_9CHLO</name>
<evidence type="ECO:0000313" key="2">
    <source>
        <dbReference type="EMBL" id="GIM16372.1"/>
    </source>
</evidence>
<feature type="region of interest" description="Disordered" evidence="1">
    <location>
        <begin position="411"/>
        <end position="459"/>
    </location>
</feature>
<feature type="compositionally biased region" description="Low complexity" evidence="1">
    <location>
        <begin position="742"/>
        <end position="753"/>
    </location>
</feature>
<feature type="region of interest" description="Disordered" evidence="1">
    <location>
        <begin position="508"/>
        <end position="540"/>
    </location>
</feature>
<feature type="region of interest" description="Disordered" evidence="1">
    <location>
        <begin position="1"/>
        <end position="21"/>
    </location>
</feature>
<feature type="region of interest" description="Disordered" evidence="1">
    <location>
        <begin position="742"/>
        <end position="767"/>
    </location>
</feature>
<evidence type="ECO:0000256" key="1">
    <source>
        <dbReference type="SAM" id="MobiDB-lite"/>
    </source>
</evidence>
<protein>
    <recommendedName>
        <fullName evidence="4">Rab-GAP TBC domain-containing protein</fullName>
    </recommendedName>
</protein>
<organism evidence="2 3">
    <name type="scientific">Volvox reticuliferus</name>
    <dbReference type="NCBI Taxonomy" id="1737510"/>
    <lineage>
        <taxon>Eukaryota</taxon>
        <taxon>Viridiplantae</taxon>
        <taxon>Chlorophyta</taxon>
        <taxon>core chlorophytes</taxon>
        <taxon>Chlorophyceae</taxon>
        <taxon>CS clade</taxon>
        <taxon>Chlamydomonadales</taxon>
        <taxon>Volvocaceae</taxon>
        <taxon>Volvox</taxon>
    </lineage>
</organism>
<comment type="caution">
    <text evidence="2">The sequence shown here is derived from an EMBL/GenBank/DDBJ whole genome shotgun (WGS) entry which is preliminary data.</text>
</comment>
<feature type="compositionally biased region" description="Gly residues" evidence="1">
    <location>
        <begin position="12"/>
        <end position="21"/>
    </location>
</feature>
<feature type="compositionally biased region" description="Low complexity" evidence="1">
    <location>
        <begin position="422"/>
        <end position="441"/>
    </location>
</feature>